<feature type="compositionally biased region" description="Polar residues" evidence="7">
    <location>
        <begin position="889"/>
        <end position="903"/>
    </location>
</feature>
<feature type="region of interest" description="Disordered" evidence="7">
    <location>
        <begin position="887"/>
        <end position="911"/>
    </location>
</feature>
<dbReference type="SUPFAM" id="SSF54919">
    <property type="entry name" value="Nucleoside diphosphate kinase, NDK"/>
    <property type="match status" value="3"/>
</dbReference>
<evidence type="ECO:0000313" key="10">
    <source>
        <dbReference type="RefSeq" id="XP_045576476.1"/>
    </source>
</evidence>
<dbReference type="InterPro" id="IPR051766">
    <property type="entry name" value="TXND_domain-containing"/>
</dbReference>
<keyword evidence="9" id="KW-1185">Reference proteome</keyword>
<evidence type="ECO:0000256" key="1">
    <source>
        <dbReference type="ARBA" id="ARBA00022490"/>
    </source>
</evidence>
<sequence length="1594" mass="175920">MIIDALVYVNMDTDPSTRWNALFDSFKPHIPSIDSDSSSSENEEDISIFRRPVALLPKHIEGLECLSLEDSEIEELLISMAQPQLCLTEETFCPHREARTEPHGVYQATDLAQQGTLQELSPISNKVNEICSHDSIRNAAWAGGHPCSNVPVEMKGDTSAHHSHGTLNRQKTTESTSPHPSHNTACEENTLESPNALRKTQRTEPNGSMKKPLQNSQTVLSFEPLEHWDLDQILLTLQTDRLFLGGSVSDEPMEIQPDGDNVRSQDTILERLAAFCRTQSSGDAEEERETAPDKTSGVPQKAPVQHPTNFRQNGGWRKSFKRMAFELQPSRQEAPTVYIDLRNPEPPTNTTRPCNSTSSQSMKLTNPNLHDENQSDEKTDSNIRSGLLNGKEEVTGKSLLLRMLREANRNRREPDRKDPVPADSTCRTPRRVALKDKLPEANNEITSLLPEVDNQTTSPIMKRDQNRPPVERTPAIQQSATTGQPKKQSDREQREQQKQRAQRQQQLQKQLESFRPTRSAGDREPAAEKTDVLYDAEASHLQSVNILPADMEDKECLLLTVCLSSPGLVASSSHHWKAPTVESATTKSHIYNALVAWFLSLVGAPGPQGSDDRAAVPFWVAGLQQLWTEDGLALHICAVSHGESLQLVQKPRKRGVDKGHSVFQQRVCRFLSQTSLRAITHWLPQLRSLLDQQAYPPTVHIPASCLDSFISVNSDKMAVKRTFGLNPGFYWQTVETQEVSCQRPETMCTQQLHTEVAVALGYTSLFLHPLVVHHTLQLLHNSGLDVCGLRLLYPPPGLLTNSAGRVSYGQGDDGADQPVLALAVRGPHARTVWQDVTGPSDPLLARKTDPASINALHYSSKNLPLLYSPRLASSVHRELVTWFAGRVPGNNSQNPDQAPTDSSAHGGEGSSPLYLTRSSTTLCATVKVDVFLIVSPAVVPCCYSQVLSVCEGRGFSLRGVQRLQLPTKRTQALGLTSQQVSVFCSPPTVTVDEKKVELSSHCLVLLLRRESGLRHCASLPAALVKELEKQRLLGYIHIRLSDEGKLDPSSCFHMLPFRESLLHSFGGRMWAVPNPCNVVLSKHRCPSNPELEQVVVLTLAGRDISQGLSLLNRLWTGDTTGNVGEDGFELLALKWLPTLSRQQAREVSPYEVGDRLWQSSLVGLASSPALVCALRRVDAFATLRRLLPRDYPGNLNILVSPTPELAFRQASLFFSLGDMIPDHSVRPLLKFLPPPRINVAGSQCESLLNCMVQGSQPLVTLCLFKPGVWSHALGKILSKVQRSGFTVVGLHVLVLDNSTAVSLVSAAEHQDPSAVEAHVQYLSSGPSLALCLQRENAVKRLLDMLGPEDPAQARGQDQFLWRAYYSSDQLHSGIYGSRSYQRAVQDVKRLFPQGLCCTETNTMRQEQIPSVHSDPLACLAREQSHTLAAANKPSLSHLMASGLNGAGLLVRSALCQTTCLLLPNSVLGPAPIHLDLLEQLLRTGCHLVAGRMTVLDETQRCHIAETLMLPSERDGKICALPEGPCLIVVLQKDNVVTCFDSMLESISRERSNLAEVGKMLIYPSTEKKALQLLCYLFDVLSPDSHHAIVPQQSE</sequence>
<dbReference type="InterPro" id="IPR036850">
    <property type="entry name" value="NDK-like_dom_sf"/>
</dbReference>
<comment type="subcellular location">
    <subcellularLocation>
        <location evidence="3">Dynein axonemal particle</location>
    </subcellularLocation>
</comment>
<comment type="function">
    <text evidence="2">In cyliated cells, dynein axonemal particle-specific protein required for deployment of ODA to the axoneme. Interacts with outer dynein arm (ODA) subunits.</text>
</comment>
<accession>A0ABM3EZJ0</accession>
<evidence type="ECO:0000259" key="8">
    <source>
        <dbReference type="SMART" id="SM00562"/>
    </source>
</evidence>
<evidence type="ECO:0000256" key="3">
    <source>
        <dbReference type="ARBA" id="ARBA00024190"/>
    </source>
</evidence>
<dbReference type="GeneID" id="106607235"/>
<evidence type="ECO:0000256" key="4">
    <source>
        <dbReference type="ARBA" id="ARBA00024428"/>
    </source>
</evidence>
<feature type="compositionally biased region" description="Basic and acidic residues" evidence="7">
    <location>
        <begin position="369"/>
        <end position="381"/>
    </location>
</feature>
<proteinExistence type="inferred from homology"/>
<feature type="compositionally biased region" description="Polar residues" evidence="7">
    <location>
        <begin position="165"/>
        <end position="193"/>
    </location>
</feature>
<protein>
    <recommendedName>
        <fullName evidence="4">Dynein axonemal assembly factor 8</fullName>
    </recommendedName>
    <alternativeName>
        <fullName evidence="5">Dynein axonemal-associated protein 1</fullName>
    </alternativeName>
</protein>
<feature type="region of interest" description="Disordered" evidence="7">
    <location>
        <begin position="334"/>
        <end position="390"/>
    </location>
</feature>
<dbReference type="PANTHER" id="PTHR46135">
    <property type="entry name" value="NME/NM23 FAMILY MEMBER 8"/>
    <property type="match status" value="1"/>
</dbReference>
<evidence type="ECO:0000256" key="6">
    <source>
        <dbReference type="PROSITE-ProRule" id="PRU00706"/>
    </source>
</evidence>
<feature type="compositionally biased region" description="Polar residues" evidence="7">
    <location>
        <begin position="354"/>
        <end position="368"/>
    </location>
</feature>
<gene>
    <name evidence="10" type="primary">LOC106607235</name>
</gene>
<comment type="similarity">
    <text evidence="6">Belongs to the NDK family.</text>
</comment>
<reference evidence="10" key="1">
    <citation type="submission" date="2025-08" db="UniProtKB">
        <authorList>
            <consortium name="RefSeq"/>
        </authorList>
    </citation>
    <scope>IDENTIFICATION</scope>
</reference>
<dbReference type="Proteomes" id="UP001652741">
    <property type="component" value="Chromosome ssa06"/>
</dbReference>
<feature type="region of interest" description="Disordered" evidence="7">
    <location>
        <begin position="279"/>
        <end position="314"/>
    </location>
</feature>
<organism evidence="9 10">
    <name type="scientific">Salmo salar</name>
    <name type="common">Atlantic salmon</name>
    <dbReference type="NCBI Taxonomy" id="8030"/>
    <lineage>
        <taxon>Eukaryota</taxon>
        <taxon>Metazoa</taxon>
        <taxon>Chordata</taxon>
        <taxon>Craniata</taxon>
        <taxon>Vertebrata</taxon>
        <taxon>Euteleostomi</taxon>
        <taxon>Actinopterygii</taxon>
        <taxon>Neopterygii</taxon>
        <taxon>Teleostei</taxon>
        <taxon>Protacanthopterygii</taxon>
        <taxon>Salmoniformes</taxon>
        <taxon>Salmonidae</taxon>
        <taxon>Salmoninae</taxon>
        <taxon>Salmo</taxon>
    </lineage>
</organism>
<dbReference type="RefSeq" id="XP_045576476.1">
    <property type="nucleotide sequence ID" value="XM_045720520.1"/>
</dbReference>
<dbReference type="PROSITE" id="PS51374">
    <property type="entry name" value="NDPK_LIKE"/>
    <property type="match status" value="1"/>
</dbReference>
<evidence type="ECO:0000256" key="5">
    <source>
        <dbReference type="ARBA" id="ARBA00030565"/>
    </source>
</evidence>
<feature type="compositionally biased region" description="Basic and acidic residues" evidence="7">
    <location>
        <begin position="406"/>
        <end position="420"/>
    </location>
</feature>
<keyword evidence="1" id="KW-0963">Cytoplasm</keyword>
<feature type="compositionally biased region" description="Basic and acidic residues" evidence="7">
    <location>
        <begin position="487"/>
        <end position="498"/>
    </location>
</feature>
<feature type="compositionally biased region" description="Polar residues" evidence="7">
    <location>
        <begin position="475"/>
        <end position="485"/>
    </location>
</feature>
<evidence type="ECO:0000256" key="2">
    <source>
        <dbReference type="ARBA" id="ARBA00024177"/>
    </source>
</evidence>
<dbReference type="Pfam" id="PF00334">
    <property type="entry name" value="NDK"/>
    <property type="match status" value="1"/>
</dbReference>
<dbReference type="SMART" id="SM00562">
    <property type="entry name" value="NDK"/>
    <property type="match status" value="1"/>
</dbReference>
<evidence type="ECO:0000313" key="9">
    <source>
        <dbReference type="Proteomes" id="UP001652741"/>
    </source>
</evidence>
<name>A0ABM3EZJ0_SALSA</name>
<dbReference type="PANTHER" id="PTHR46135:SF4">
    <property type="entry name" value="DYNEIN AXONEMAL ASSEMBLY FACTOR 8"/>
    <property type="match status" value="1"/>
</dbReference>
<comment type="caution">
    <text evidence="6">Lacks conserved residue(s) required for the propagation of feature annotation.</text>
</comment>
<dbReference type="InterPro" id="IPR034907">
    <property type="entry name" value="NDK-like_dom"/>
</dbReference>
<feature type="region of interest" description="Disordered" evidence="7">
    <location>
        <begin position="152"/>
        <end position="215"/>
    </location>
</feature>
<dbReference type="Pfam" id="PF15773">
    <property type="entry name" value="DAAP1"/>
    <property type="match status" value="1"/>
</dbReference>
<evidence type="ECO:0000256" key="7">
    <source>
        <dbReference type="SAM" id="MobiDB-lite"/>
    </source>
</evidence>
<dbReference type="InterPro" id="IPR031531">
    <property type="entry name" value="DNAAF8"/>
</dbReference>
<feature type="region of interest" description="Disordered" evidence="7">
    <location>
        <begin position="406"/>
        <end position="528"/>
    </location>
</feature>
<dbReference type="Gene3D" id="3.30.70.141">
    <property type="entry name" value="Nucleoside diphosphate kinase-like domain"/>
    <property type="match status" value="2"/>
</dbReference>
<feature type="domain" description="Nucleoside diphosphate kinase-like" evidence="8">
    <location>
        <begin position="1259"/>
        <end position="1397"/>
    </location>
</feature>
<feature type="compositionally biased region" description="Basic and acidic residues" evidence="7">
    <location>
        <begin position="461"/>
        <end position="470"/>
    </location>
</feature>